<name>A0A550CBP8_9AGAR</name>
<keyword evidence="3" id="KW-1185">Reference proteome</keyword>
<dbReference type="OrthoDB" id="2590620at2759"/>
<proteinExistence type="predicted"/>
<comment type="caution">
    <text evidence="2">The sequence shown here is derived from an EMBL/GenBank/DDBJ whole genome shotgun (WGS) entry which is preliminary data.</text>
</comment>
<accession>A0A550CBP8</accession>
<reference evidence="2 3" key="1">
    <citation type="journal article" date="2019" name="New Phytol.">
        <title>Comparative genomics reveals unique wood-decay strategies and fruiting body development in the Schizophyllaceae.</title>
        <authorList>
            <person name="Almasi E."/>
            <person name="Sahu N."/>
            <person name="Krizsan K."/>
            <person name="Balint B."/>
            <person name="Kovacs G.M."/>
            <person name="Kiss B."/>
            <person name="Cseklye J."/>
            <person name="Drula E."/>
            <person name="Henrissat B."/>
            <person name="Nagy I."/>
            <person name="Chovatia M."/>
            <person name="Adam C."/>
            <person name="LaButti K."/>
            <person name="Lipzen A."/>
            <person name="Riley R."/>
            <person name="Grigoriev I.V."/>
            <person name="Nagy L.G."/>
        </authorList>
    </citation>
    <scope>NUCLEOTIDE SEQUENCE [LARGE SCALE GENOMIC DNA]</scope>
    <source>
        <strain evidence="2 3">NL-1724</strain>
    </source>
</reference>
<feature type="compositionally biased region" description="Basic and acidic residues" evidence="1">
    <location>
        <begin position="34"/>
        <end position="63"/>
    </location>
</feature>
<protein>
    <recommendedName>
        <fullName evidence="4">CsbD-like domain-containing protein</fullName>
    </recommendedName>
</protein>
<dbReference type="EMBL" id="VDMD01000013">
    <property type="protein sequence ID" value="TRM62231.1"/>
    <property type="molecule type" value="Genomic_DNA"/>
</dbReference>
<evidence type="ECO:0000313" key="2">
    <source>
        <dbReference type="EMBL" id="TRM62231.1"/>
    </source>
</evidence>
<sequence length="79" mass="8356">MGARGSGAGHETMGKMEQALGTLVSSNTLKARGLQKEQEGHTMKELGEADRMEEEANVRRERALANGPAAGVGGRTGRY</sequence>
<evidence type="ECO:0000256" key="1">
    <source>
        <dbReference type="SAM" id="MobiDB-lite"/>
    </source>
</evidence>
<organism evidence="2 3">
    <name type="scientific">Schizophyllum amplum</name>
    <dbReference type="NCBI Taxonomy" id="97359"/>
    <lineage>
        <taxon>Eukaryota</taxon>
        <taxon>Fungi</taxon>
        <taxon>Dikarya</taxon>
        <taxon>Basidiomycota</taxon>
        <taxon>Agaricomycotina</taxon>
        <taxon>Agaricomycetes</taxon>
        <taxon>Agaricomycetidae</taxon>
        <taxon>Agaricales</taxon>
        <taxon>Schizophyllaceae</taxon>
        <taxon>Schizophyllum</taxon>
    </lineage>
</organism>
<evidence type="ECO:0008006" key="4">
    <source>
        <dbReference type="Google" id="ProtNLM"/>
    </source>
</evidence>
<dbReference type="Proteomes" id="UP000320762">
    <property type="component" value="Unassembled WGS sequence"/>
</dbReference>
<dbReference type="AlphaFoldDB" id="A0A550CBP8"/>
<gene>
    <name evidence="2" type="ORF">BD626DRAFT_498550</name>
</gene>
<feature type="region of interest" description="Disordered" evidence="1">
    <location>
        <begin position="31"/>
        <end position="79"/>
    </location>
</feature>
<feature type="compositionally biased region" description="Gly residues" evidence="1">
    <location>
        <begin position="70"/>
        <end position="79"/>
    </location>
</feature>
<evidence type="ECO:0000313" key="3">
    <source>
        <dbReference type="Proteomes" id="UP000320762"/>
    </source>
</evidence>